<dbReference type="Proteomes" id="UP000594262">
    <property type="component" value="Unplaced"/>
</dbReference>
<feature type="region of interest" description="Disordered" evidence="1">
    <location>
        <begin position="281"/>
        <end position="301"/>
    </location>
</feature>
<organism evidence="2 3">
    <name type="scientific">Clytia hemisphaerica</name>
    <dbReference type="NCBI Taxonomy" id="252671"/>
    <lineage>
        <taxon>Eukaryota</taxon>
        <taxon>Metazoa</taxon>
        <taxon>Cnidaria</taxon>
        <taxon>Hydrozoa</taxon>
        <taxon>Hydroidolina</taxon>
        <taxon>Leptothecata</taxon>
        <taxon>Obeliida</taxon>
        <taxon>Clytiidae</taxon>
        <taxon>Clytia</taxon>
    </lineage>
</organism>
<feature type="region of interest" description="Disordered" evidence="1">
    <location>
        <begin position="175"/>
        <end position="204"/>
    </location>
</feature>
<sequence length="315" mass="35276">MENHPTGGHSNCPSKNDEHILRLPRIHQPRPPSSSRPLTQSRRRPPTSTATKMGAGNICILPSIQQKPNNMVPASERAIAHVPRPPSKSPLKPSRTVKCIKRVANELSEKYIDQTNQFDILPMIHPHCKTPIPHDAQVTDQDKVFGGRRQPLPKINIVKDEMRKYVINKPHSRLLPKRPQMKNNNMSQHCSSQPSSTHSMEATANPSGCNLPQSFCNYRAASSLSHNSTSEIVIDHNEFWDGPYFEQICLVQSSCNDLEQPSEEGIQKQRGFLDINNSADFDTDNESISGRPSSTHARISPISGLSNHSIRSYHQ</sequence>
<dbReference type="AlphaFoldDB" id="A0A7M5XFF2"/>
<dbReference type="EnsemblMetazoa" id="CLYHEMT022425.1">
    <property type="protein sequence ID" value="CLYHEMP022425.1"/>
    <property type="gene ID" value="CLYHEMG022425"/>
</dbReference>
<accession>A0A7M5XFF2</accession>
<feature type="compositionally biased region" description="Polar residues" evidence="1">
    <location>
        <begin position="181"/>
        <end position="204"/>
    </location>
</feature>
<proteinExistence type="predicted"/>
<evidence type="ECO:0000313" key="2">
    <source>
        <dbReference type="EnsemblMetazoa" id="CLYHEMP022425.1"/>
    </source>
</evidence>
<protein>
    <submittedName>
        <fullName evidence="2">Uncharacterized protein</fullName>
    </submittedName>
</protein>
<evidence type="ECO:0000313" key="3">
    <source>
        <dbReference type="Proteomes" id="UP000594262"/>
    </source>
</evidence>
<name>A0A7M5XFF2_9CNID</name>
<feature type="region of interest" description="Disordered" evidence="1">
    <location>
        <begin position="1"/>
        <end position="55"/>
    </location>
</feature>
<reference evidence="2" key="1">
    <citation type="submission" date="2021-01" db="UniProtKB">
        <authorList>
            <consortium name="EnsemblMetazoa"/>
        </authorList>
    </citation>
    <scope>IDENTIFICATION</scope>
</reference>
<evidence type="ECO:0000256" key="1">
    <source>
        <dbReference type="SAM" id="MobiDB-lite"/>
    </source>
</evidence>
<feature type="compositionally biased region" description="Polar residues" evidence="1">
    <location>
        <begin position="35"/>
        <end position="51"/>
    </location>
</feature>
<keyword evidence="3" id="KW-1185">Reference proteome</keyword>